<feature type="transmembrane region" description="Helical" evidence="1">
    <location>
        <begin position="122"/>
        <end position="143"/>
    </location>
</feature>
<keyword evidence="3" id="KW-1185">Reference proteome</keyword>
<evidence type="ECO:0000256" key="1">
    <source>
        <dbReference type="SAM" id="Phobius"/>
    </source>
</evidence>
<evidence type="ECO:0000313" key="2">
    <source>
        <dbReference type="EMBL" id="AQS41720.1"/>
    </source>
</evidence>
<protein>
    <submittedName>
        <fullName evidence="2">Uncharacterized protein</fullName>
    </submittedName>
</protein>
<reference evidence="2 3" key="2">
    <citation type="journal article" date="2016" name="Sci. Rep.">
        <title>The genome of Rhizobiales bacteria in predatory ants reveals urease gene functions but no genes for nitrogen fixation.</title>
        <authorList>
            <person name="Neuvonen M.M."/>
            <person name="Tamarit D."/>
            <person name="Naslund K."/>
            <person name="Liebig J."/>
            <person name="Feldhaar H."/>
            <person name="Moran N.A."/>
            <person name="Guy L."/>
            <person name="Andersson S.G."/>
        </authorList>
    </citation>
    <scope>NUCLEOTIDE SEQUENCE [LARGE SCALE GENOMIC DNA]</scope>
    <source>
        <strain evidence="2 3">Hsal</strain>
    </source>
</reference>
<organism evidence="2 3">
    <name type="scientific">Candidatus Tokpelaia hoelldobleri</name>
    <dbReference type="NCBI Taxonomy" id="1902579"/>
    <lineage>
        <taxon>Bacteria</taxon>
        <taxon>Pseudomonadati</taxon>
        <taxon>Pseudomonadota</taxon>
        <taxon>Alphaproteobacteria</taxon>
        <taxon>Hyphomicrobiales</taxon>
        <taxon>Candidatus Tokpelaia</taxon>
    </lineage>
</organism>
<gene>
    <name evidence="2" type="ORF">BHV28_10260</name>
</gene>
<keyword evidence="1" id="KW-0472">Membrane</keyword>
<reference evidence="2 3" key="1">
    <citation type="journal article" date="2010" name="Science">
        <title>Genomic comparison of the ants Camponotus floridanus and Harpegnathos saltator.</title>
        <authorList>
            <person name="Bonasio R."/>
            <person name="Zhang G."/>
            <person name="Ye C."/>
            <person name="Mutti N.S."/>
            <person name="Fang X."/>
            <person name="Qin N."/>
            <person name="Donahue G."/>
            <person name="Yang P."/>
            <person name="Li Q."/>
            <person name="Li C."/>
            <person name="Zhang P."/>
            <person name="Huang Z."/>
            <person name="Berger S.L."/>
            <person name="Reinberg D."/>
            <person name="Wang J."/>
            <person name="Liebig J."/>
        </authorList>
    </citation>
    <scope>NUCLEOTIDE SEQUENCE [LARGE SCALE GENOMIC DNA]</scope>
    <source>
        <strain evidence="2 3">Hsal</strain>
    </source>
</reference>
<evidence type="ECO:0000313" key="3">
    <source>
        <dbReference type="Proteomes" id="UP000188912"/>
    </source>
</evidence>
<proteinExistence type="predicted"/>
<sequence>MAQFFHIYVENTYEAGQYLVVDLTCKKLKKIVKQLNRNGNCMVDSQLIDITKFNKIQIFKTTIAAALYWKKELEQARKTSSLYMPGIHDKIPMRDAADVTSHYIKRYPGQDSPLENFFKHPFIAALIGGVSGSLISSIFTYVVEYVNFMFAKIF</sequence>
<accession>A0A1U9JV35</accession>
<dbReference type="EMBL" id="CP017315">
    <property type="protein sequence ID" value="AQS41720.1"/>
    <property type="molecule type" value="Genomic_DNA"/>
</dbReference>
<dbReference type="Proteomes" id="UP000188912">
    <property type="component" value="Chromosome"/>
</dbReference>
<keyword evidence="1" id="KW-1133">Transmembrane helix</keyword>
<name>A0A1U9JV35_9HYPH</name>
<keyword evidence="1" id="KW-0812">Transmembrane</keyword>
<dbReference type="KEGG" id="thd:BHV28_10260"/>
<dbReference type="AlphaFoldDB" id="A0A1U9JV35"/>
<dbReference type="STRING" id="1902579.BHV28_10260"/>